<dbReference type="InterPro" id="IPR027417">
    <property type="entry name" value="P-loop_NTPase"/>
</dbReference>
<feature type="domain" description="NACHT" evidence="1">
    <location>
        <begin position="71"/>
        <end position="225"/>
    </location>
</feature>
<evidence type="ECO:0000313" key="3">
    <source>
        <dbReference type="Proteomes" id="UP001428290"/>
    </source>
</evidence>
<organism evidence="2 3">
    <name type="scientific">Herpetosiphon gulosus</name>
    <dbReference type="NCBI Taxonomy" id="1973496"/>
    <lineage>
        <taxon>Bacteria</taxon>
        <taxon>Bacillati</taxon>
        <taxon>Chloroflexota</taxon>
        <taxon>Chloroflexia</taxon>
        <taxon>Herpetosiphonales</taxon>
        <taxon>Herpetosiphonaceae</taxon>
        <taxon>Herpetosiphon</taxon>
    </lineage>
</organism>
<evidence type="ECO:0000259" key="1">
    <source>
        <dbReference type="PROSITE" id="PS50837"/>
    </source>
</evidence>
<dbReference type="Pfam" id="PF05729">
    <property type="entry name" value="NACHT"/>
    <property type="match status" value="1"/>
</dbReference>
<dbReference type="EMBL" id="BAABRU010000079">
    <property type="protein sequence ID" value="GAA5531611.1"/>
    <property type="molecule type" value="Genomic_DNA"/>
</dbReference>
<dbReference type="PROSITE" id="PS50837">
    <property type="entry name" value="NACHT"/>
    <property type="match status" value="1"/>
</dbReference>
<gene>
    <name evidence="2" type="ORF">Hgul01_05436</name>
</gene>
<dbReference type="InterPro" id="IPR007111">
    <property type="entry name" value="NACHT_NTPase"/>
</dbReference>
<reference evidence="2 3" key="1">
    <citation type="submission" date="2024-02" db="EMBL/GenBank/DDBJ databases">
        <title>Herpetosiphon gulosus NBRC 112829.</title>
        <authorList>
            <person name="Ichikawa N."/>
            <person name="Katano-Makiyama Y."/>
            <person name="Hidaka K."/>
        </authorList>
    </citation>
    <scope>NUCLEOTIDE SEQUENCE [LARGE SCALE GENOMIC DNA]</scope>
    <source>
        <strain evidence="2 3">NBRC 112829</strain>
    </source>
</reference>
<dbReference type="SUPFAM" id="SSF52540">
    <property type="entry name" value="P-loop containing nucleoside triphosphate hydrolases"/>
    <property type="match status" value="1"/>
</dbReference>
<evidence type="ECO:0000313" key="2">
    <source>
        <dbReference type="EMBL" id="GAA5531611.1"/>
    </source>
</evidence>
<protein>
    <recommendedName>
        <fullName evidence="1">NACHT domain-containing protein</fullName>
    </recommendedName>
</protein>
<proteinExistence type="predicted"/>
<accession>A0ABP9XAW0</accession>
<sequence>MLLAVQGRQRVVRQLTAEEVEAYQQHRFKIPKELGADHCLPDHAVIAVGERDGHVALLRAELATETVLEHPYLVLCGPPGSGKSTFAKHLVWALAQRGLDQINHHTGLLGWDDKRRVLPVFMSLRTVAGALVGKDLGLHNTPHIGLLLDAVCAHLQTTYGLEQPRELLSAGLDRSRTVLLVFDGLDEVPLEATDHSLDRRSLLTFVRVFANAYPARILITCRSRAWTEDYRQITQWPLVELAPLSGDQMTQFISTWFPLLHAKGLIEQEAIERYGEQLTQALHDLHRRRLRDMAENPLLLEYDDFCAGSQGRVATRPP</sequence>
<dbReference type="Gene3D" id="3.40.50.300">
    <property type="entry name" value="P-loop containing nucleotide triphosphate hydrolases"/>
    <property type="match status" value="1"/>
</dbReference>
<comment type="caution">
    <text evidence="2">The sequence shown here is derived from an EMBL/GenBank/DDBJ whole genome shotgun (WGS) entry which is preliminary data.</text>
</comment>
<name>A0ABP9XAW0_9CHLR</name>
<dbReference type="Proteomes" id="UP001428290">
    <property type="component" value="Unassembled WGS sequence"/>
</dbReference>
<keyword evidence="3" id="KW-1185">Reference proteome</keyword>